<sequence length="119" mass="13173">MVGTGSLIARDSQPRADGSVLAVLLHERPPYGFMAWAGYLLAEAIDKAADDITLADYGQVEKVSFCRWDDVWEYFADREYAPLVQILREQVGARPHCDHGAGAQPAQTAPQEPIERTRS</sequence>
<feature type="region of interest" description="Disordered" evidence="1">
    <location>
        <begin position="95"/>
        <end position="119"/>
    </location>
</feature>
<evidence type="ECO:0000256" key="1">
    <source>
        <dbReference type="SAM" id="MobiDB-lite"/>
    </source>
</evidence>
<dbReference type="OrthoDB" id="9988415at2"/>
<name>A0A1I4WTA7_9GAMM</name>
<dbReference type="EMBL" id="FOVF01000006">
    <property type="protein sequence ID" value="SFN16582.1"/>
    <property type="molecule type" value="Genomic_DNA"/>
</dbReference>
<gene>
    <name evidence="2" type="ORF">SAMN05216289_1067</name>
</gene>
<organism evidence="2 3">
    <name type="scientific">Dokdonella immobilis</name>
    <dbReference type="NCBI Taxonomy" id="578942"/>
    <lineage>
        <taxon>Bacteria</taxon>
        <taxon>Pseudomonadati</taxon>
        <taxon>Pseudomonadota</taxon>
        <taxon>Gammaproteobacteria</taxon>
        <taxon>Lysobacterales</taxon>
        <taxon>Rhodanobacteraceae</taxon>
        <taxon>Dokdonella</taxon>
    </lineage>
</organism>
<evidence type="ECO:0000313" key="3">
    <source>
        <dbReference type="Proteomes" id="UP000198575"/>
    </source>
</evidence>
<accession>A0A1I4WTA7</accession>
<proteinExistence type="predicted"/>
<feature type="compositionally biased region" description="Low complexity" evidence="1">
    <location>
        <begin position="103"/>
        <end position="112"/>
    </location>
</feature>
<dbReference type="Proteomes" id="UP000198575">
    <property type="component" value="Unassembled WGS sequence"/>
</dbReference>
<evidence type="ECO:0000313" key="2">
    <source>
        <dbReference type="EMBL" id="SFN16582.1"/>
    </source>
</evidence>
<reference evidence="2 3" key="1">
    <citation type="submission" date="2016-10" db="EMBL/GenBank/DDBJ databases">
        <authorList>
            <person name="de Groot N.N."/>
        </authorList>
    </citation>
    <scope>NUCLEOTIDE SEQUENCE [LARGE SCALE GENOMIC DNA]</scope>
    <source>
        <strain evidence="2 3">CGMCC 1.7659</strain>
    </source>
</reference>
<keyword evidence="3" id="KW-1185">Reference proteome</keyword>
<dbReference type="RefSeq" id="WP_092406056.1">
    <property type="nucleotide sequence ID" value="NZ_FOVF01000006.1"/>
</dbReference>
<protein>
    <submittedName>
        <fullName evidence="2">Uncharacterized protein</fullName>
    </submittedName>
</protein>
<dbReference type="AlphaFoldDB" id="A0A1I4WTA7"/>